<dbReference type="Pfam" id="PF00076">
    <property type="entry name" value="RRM_1"/>
    <property type="match status" value="2"/>
</dbReference>
<evidence type="ECO:0000259" key="4">
    <source>
        <dbReference type="PROSITE" id="PS50102"/>
    </source>
</evidence>
<dbReference type="OrthoDB" id="446113at2759"/>
<dbReference type="PANTHER" id="PTHR47640">
    <property type="entry name" value="TRNA SELENOCYSTEINE 1-ASSOCIATED PROTEIN 1-RELATED-RELATED"/>
    <property type="match status" value="1"/>
</dbReference>
<dbReference type="Gene3D" id="3.30.70.330">
    <property type="match status" value="2"/>
</dbReference>
<dbReference type="PANTHER" id="PTHR47640:SF10">
    <property type="entry name" value="TRNA SELENOCYSTEINE 1-ASSOCIATED PROTEIN 1-RELATED"/>
    <property type="match status" value="1"/>
</dbReference>
<organism evidence="5 6">
    <name type="scientific">Anaeramoeba ignava</name>
    <name type="common">Anaerobic marine amoeba</name>
    <dbReference type="NCBI Taxonomy" id="1746090"/>
    <lineage>
        <taxon>Eukaryota</taxon>
        <taxon>Metamonada</taxon>
        <taxon>Anaeramoebidae</taxon>
        <taxon>Anaeramoeba</taxon>
    </lineage>
</organism>
<dbReference type="InterPro" id="IPR035979">
    <property type="entry name" value="RBD_domain_sf"/>
</dbReference>
<accession>A0A9Q0RAM7</accession>
<sequence>MSEPISLFVGDLPQTVTQVYLKQLFAERYHSVIASKIITDTNTGQSKGYGFVTFTNDEDARRALVEMNGFFLFGGTIRVSTAHSKTSLIPNSTPTFPALSTTPATPTANITGDASNTTVYVGKLDPTVSVEELKSHAEKFGEITYCKIPPGKGCGFVQFTTRDSAENCLNNLTGQVIGCHPVKCSWGRIQPKTTTTTTPTIQTPTNLTNVAQRITIPQIPSTPLILQQTSVEEVLKPLNIEEENSKFSEKKLKHSTLSLSSLYPIFNIFDK</sequence>
<dbReference type="Proteomes" id="UP001149090">
    <property type="component" value="Unassembled WGS sequence"/>
</dbReference>
<dbReference type="InterPro" id="IPR050825">
    <property type="entry name" value="RBM42_RBP45_47-like"/>
</dbReference>
<evidence type="ECO:0000256" key="2">
    <source>
        <dbReference type="ARBA" id="ARBA00022884"/>
    </source>
</evidence>
<keyword evidence="2 3" id="KW-0694">RNA-binding</keyword>
<evidence type="ECO:0000256" key="1">
    <source>
        <dbReference type="ARBA" id="ARBA00022737"/>
    </source>
</evidence>
<protein>
    <submittedName>
        <fullName evidence="5">Polyadenylate-binding protein rbp47c-related</fullName>
    </submittedName>
</protein>
<evidence type="ECO:0000313" key="5">
    <source>
        <dbReference type="EMBL" id="KAJ5072643.1"/>
    </source>
</evidence>
<dbReference type="SMART" id="SM00360">
    <property type="entry name" value="RRM"/>
    <property type="match status" value="2"/>
</dbReference>
<dbReference type="InterPro" id="IPR000504">
    <property type="entry name" value="RRM_dom"/>
</dbReference>
<dbReference type="GO" id="GO:0005829">
    <property type="term" value="C:cytosol"/>
    <property type="evidence" value="ECO:0007669"/>
    <property type="project" value="TreeGrafter"/>
</dbReference>
<dbReference type="EMBL" id="JAPDFW010000081">
    <property type="protein sequence ID" value="KAJ5072643.1"/>
    <property type="molecule type" value="Genomic_DNA"/>
</dbReference>
<keyword evidence="1" id="KW-0677">Repeat</keyword>
<dbReference type="GO" id="GO:0003729">
    <property type="term" value="F:mRNA binding"/>
    <property type="evidence" value="ECO:0007669"/>
    <property type="project" value="InterPro"/>
</dbReference>
<feature type="domain" description="RRM" evidence="4">
    <location>
        <begin position="5"/>
        <end position="84"/>
    </location>
</feature>
<dbReference type="InterPro" id="IPR012677">
    <property type="entry name" value="Nucleotide-bd_a/b_plait_sf"/>
</dbReference>
<keyword evidence="6" id="KW-1185">Reference proteome</keyword>
<feature type="domain" description="RRM" evidence="4">
    <location>
        <begin position="117"/>
        <end position="189"/>
    </location>
</feature>
<comment type="caution">
    <text evidence="5">The sequence shown here is derived from an EMBL/GenBank/DDBJ whole genome shotgun (WGS) entry which is preliminary data.</text>
</comment>
<dbReference type="SUPFAM" id="SSF54928">
    <property type="entry name" value="RNA-binding domain, RBD"/>
    <property type="match status" value="2"/>
</dbReference>
<proteinExistence type="predicted"/>
<gene>
    <name evidence="5" type="ORF">M0811_01658</name>
</gene>
<dbReference type="AlphaFoldDB" id="A0A9Q0RAM7"/>
<dbReference type="PROSITE" id="PS50102">
    <property type="entry name" value="RRM"/>
    <property type="match status" value="2"/>
</dbReference>
<dbReference type="OMA" id="DYAPERN"/>
<reference evidence="5" key="1">
    <citation type="submission" date="2022-10" db="EMBL/GenBank/DDBJ databases">
        <title>Novel sulphate-reducing endosymbionts in the free-living metamonad Anaeramoeba.</title>
        <authorList>
            <person name="Jerlstrom-Hultqvist J."/>
            <person name="Cepicka I."/>
            <person name="Gallot-Lavallee L."/>
            <person name="Salas-Leiva D."/>
            <person name="Curtis B.A."/>
            <person name="Zahonova K."/>
            <person name="Pipaliya S."/>
            <person name="Dacks J."/>
            <person name="Roger A.J."/>
        </authorList>
    </citation>
    <scope>NUCLEOTIDE SEQUENCE</scope>
    <source>
        <strain evidence="5">BMAN</strain>
    </source>
</reference>
<name>A0A9Q0RAM7_ANAIG</name>
<evidence type="ECO:0000313" key="6">
    <source>
        <dbReference type="Proteomes" id="UP001149090"/>
    </source>
</evidence>
<evidence type="ECO:0000256" key="3">
    <source>
        <dbReference type="PROSITE-ProRule" id="PRU00176"/>
    </source>
</evidence>